<feature type="transmembrane region" description="Helical" evidence="10">
    <location>
        <begin position="14"/>
        <end position="38"/>
    </location>
</feature>
<keyword evidence="6 10" id="KW-1133">Transmembrane helix</keyword>
<dbReference type="EC" id="7.1.1.-" evidence="10"/>
<evidence type="ECO:0000256" key="11">
    <source>
        <dbReference type="RuleBase" id="RU003639"/>
    </source>
</evidence>
<comment type="subcellular location">
    <subcellularLocation>
        <location evidence="10 11">Cell membrane</location>
        <topology evidence="10 11">Multi-pass membrane protein</topology>
    </subcellularLocation>
    <subcellularLocation>
        <location evidence="1">Membrane</location>
        <topology evidence="1">Multi-pass membrane protein</topology>
    </subcellularLocation>
</comment>
<sequence>MEVFLRGYSALGPYVPVFLFIVVAVTFGIVTLFIAKLVRPHRPYPEKLSPYECGVPPLMEARERFFIRFYIIAILFVLFDVEAAFLYPWAVLYGKLGLYGFIEMMIFIGILLVGYFYAWRKGALDWVKEG</sequence>
<evidence type="ECO:0000313" key="12">
    <source>
        <dbReference type="EMBL" id="MBI3013997.1"/>
    </source>
</evidence>
<dbReference type="GO" id="GO:0048038">
    <property type="term" value="F:quinone binding"/>
    <property type="evidence" value="ECO:0007669"/>
    <property type="project" value="UniProtKB-KW"/>
</dbReference>
<dbReference type="GO" id="GO:0005886">
    <property type="term" value="C:plasma membrane"/>
    <property type="evidence" value="ECO:0007669"/>
    <property type="project" value="UniProtKB-SubCell"/>
</dbReference>
<dbReference type="FunFam" id="1.20.58.1610:FF:000004">
    <property type="entry name" value="NADH-quinone oxidoreductase subunit A"/>
    <property type="match status" value="1"/>
</dbReference>
<reference evidence="12" key="1">
    <citation type="submission" date="2020-07" db="EMBL/GenBank/DDBJ databases">
        <title>Huge and variable diversity of episymbiotic CPR bacteria and DPANN archaea in groundwater ecosystems.</title>
        <authorList>
            <person name="He C.Y."/>
            <person name="Keren R."/>
            <person name="Whittaker M."/>
            <person name="Farag I.F."/>
            <person name="Doudna J."/>
            <person name="Cate J.H.D."/>
            <person name="Banfield J.F."/>
        </authorList>
    </citation>
    <scope>NUCLEOTIDE SEQUENCE</scope>
    <source>
        <strain evidence="12">NC_groundwater_717_Ag_S-0.2um_59_8</strain>
    </source>
</reference>
<evidence type="ECO:0000256" key="2">
    <source>
        <dbReference type="ARBA" id="ARBA00008472"/>
    </source>
</evidence>
<evidence type="ECO:0000256" key="7">
    <source>
        <dbReference type="ARBA" id="ARBA00023027"/>
    </source>
</evidence>
<dbReference type="Proteomes" id="UP000741360">
    <property type="component" value="Unassembled WGS sequence"/>
</dbReference>
<gene>
    <name evidence="12" type="primary">ndhC</name>
    <name evidence="10" type="synonym">nuoA</name>
    <name evidence="12" type="ORF">HYY65_02785</name>
</gene>
<keyword evidence="3 10" id="KW-0813">Transport</keyword>
<dbReference type="HAMAP" id="MF_01394">
    <property type="entry name" value="NDH1_NuoA"/>
    <property type="match status" value="1"/>
</dbReference>
<keyword evidence="4 10" id="KW-0812">Transmembrane</keyword>
<proteinExistence type="inferred from homology"/>
<evidence type="ECO:0000256" key="6">
    <source>
        <dbReference type="ARBA" id="ARBA00022989"/>
    </source>
</evidence>
<dbReference type="InterPro" id="IPR038430">
    <property type="entry name" value="NDAH_ubi_oxred_su3_sf"/>
</dbReference>
<comment type="subunit">
    <text evidence="10">NDH-1 is composed of 14 different subunits. Subunits NuoA, H, J, K, L, M, N constitute the membrane sector of the complex.</text>
</comment>
<evidence type="ECO:0000313" key="13">
    <source>
        <dbReference type="Proteomes" id="UP000741360"/>
    </source>
</evidence>
<accession>A0A932GNH5</accession>
<organism evidence="12 13">
    <name type="scientific">Tectimicrobiota bacterium</name>
    <dbReference type="NCBI Taxonomy" id="2528274"/>
    <lineage>
        <taxon>Bacteria</taxon>
        <taxon>Pseudomonadati</taxon>
        <taxon>Nitrospinota/Tectimicrobiota group</taxon>
        <taxon>Candidatus Tectimicrobiota</taxon>
    </lineage>
</organism>
<evidence type="ECO:0000256" key="5">
    <source>
        <dbReference type="ARBA" id="ARBA00022967"/>
    </source>
</evidence>
<dbReference type="GO" id="GO:0008137">
    <property type="term" value="F:NADH dehydrogenase (ubiquinone) activity"/>
    <property type="evidence" value="ECO:0007669"/>
    <property type="project" value="InterPro"/>
</dbReference>
<comment type="similarity">
    <text evidence="2 10 11">Belongs to the complex I subunit 3 family.</text>
</comment>
<keyword evidence="10 11" id="KW-0874">Quinone</keyword>
<name>A0A932GNH5_UNCTE</name>
<keyword evidence="10" id="KW-1003">Cell membrane</keyword>
<dbReference type="GO" id="GO:0050136">
    <property type="term" value="F:NADH dehydrogenase (quinone) (non-electrogenic) activity"/>
    <property type="evidence" value="ECO:0007669"/>
    <property type="project" value="UniProtKB-UniRule"/>
</dbReference>
<evidence type="ECO:0000256" key="8">
    <source>
        <dbReference type="ARBA" id="ARBA00023075"/>
    </source>
</evidence>
<keyword evidence="5 10" id="KW-1278">Translocase</keyword>
<dbReference type="Gene3D" id="1.20.58.1610">
    <property type="entry name" value="NADH:ubiquinone/plastoquinone oxidoreductase, chain 3"/>
    <property type="match status" value="1"/>
</dbReference>
<feature type="transmembrane region" description="Helical" evidence="10">
    <location>
        <begin position="69"/>
        <end position="90"/>
    </location>
</feature>
<comment type="caution">
    <text evidence="12">The sequence shown here is derived from an EMBL/GenBank/DDBJ whole genome shotgun (WGS) entry which is preliminary data.</text>
</comment>
<evidence type="ECO:0000256" key="1">
    <source>
        <dbReference type="ARBA" id="ARBA00004141"/>
    </source>
</evidence>
<evidence type="ECO:0000256" key="10">
    <source>
        <dbReference type="HAMAP-Rule" id="MF_01394"/>
    </source>
</evidence>
<comment type="catalytic activity">
    <reaction evidence="10 11">
        <text>a quinone + NADH + 5 H(+)(in) = a quinol + NAD(+) + 4 H(+)(out)</text>
        <dbReference type="Rhea" id="RHEA:57888"/>
        <dbReference type="ChEBI" id="CHEBI:15378"/>
        <dbReference type="ChEBI" id="CHEBI:24646"/>
        <dbReference type="ChEBI" id="CHEBI:57540"/>
        <dbReference type="ChEBI" id="CHEBI:57945"/>
        <dbReference type="ChEBI" id="CHEBI:132124"/>
    </reaction>
</comment>
<protein>
    <recommendedName>
        <fullName evidence="10">NADH-quinone oxidoreductase subunit A</fullName>
        <ecNumber evidence="10">7.1.1.-</ecNumber>
    </recommendedName>
    <alternativeName>
        <fullName evidence="10">NADH dehydrogenase I subunit A</fullName>
    </alternativeName>
    <alternativeName>
        <fullName evidence="10">NDH-1 subunit A</fullName>
    </alternativeName>
    <alternativeName>
        <fullName evidence="10">NUO1</fullName>
    </alternativeName>
</protein>
<dbReference type="InterPro" id="IPR000440">
    <property type="entry name" value="NADH_UbQ/plastoQ_OxRdtase_su3"/>
</dbReference>
<evidence type="ECO:0000256" key="9">
    <source>
        <dbReference type="ARBA" id="ARBA00023136"/>
    </source>
</evidence>
<dbReference type="PANTHER" id="PTHR11058:SF9">
    <property type="entry name" value="NADH-UBIQUINONE OXIDOREDUCTASE CHAIN 3"/>
    <property type="match status" value="1"/>
</dbReference>
<dbReference type="InterPro" id="IPR023043">
    <property type="entry name" value="NAD(P)H_OxRDtase_bac/plastid"/>
</dbReference>
<keyword evidence="9 10" id="KW-0472">Membrane</keyword>
<comment type="function">
    <text evidence="10">NDH-1 shuttles electrons from NADH, via FMN and iron-sulfur (Fe-S) centers, to quinones in the respiratory chain. The immediate electron acceptor for the enzyme in this species is believed to be ubiquinone. Couples the redox reaction to proton translocation (for every two electrons transferred, four hydrogen ions are translocated across the cytoplasmic membrane), and thus conserves the redox energy in a proton gradient.</text>
</comment>
<evidence type="ECO:0000256" key="3">
    <source>
        <dbReference type="ARBA" id="ARBA00022448"/>
    </source>
</evidence>
<dbReference type="Pfam" id="PF00507">
    <property type="entry name" value="Oxidored_q4"/>
    <property type="match status" value="1"/>
</dbReference>
<evidence type="ECO:0000256" key="4">
    <source>
        <dbReference type="ARBA" id="ARBA00022692"/>
    </source>
</evidence>
<dbReference type="EMBL" id="JACPSX010000046">
    <property type="protein sequence ID" value="MBI3013997.1"/>
    <property type="molecule type" value="Genomic_DNA"/>
</dbReference>
<keyword evidence="7 10" id="KW-0520">NAD</keyword>
<dbReference type="GO" id="GO:0030964">
    <property type="term" value="C:NADH dehydrogenase complex"/>
    <property type="evidence" value="ECO:0007669"/>
    <property type="project" value="TreeGrafter"/>
</dbReference>
<feature type="transmembrane region" description="Helical" evidence="10">
    <location>
        <begin position="96"/>
        <end position="118"/>
    </location>
</feature>
<dbReference type="PANTHER" id="PTHR11058">
    <property type="entry name" value="NADH-UBIQUINONE OXIDOREDUCTASE CHAIN 3"/>
    <property type="match status" value="1"/>
</dbReference>
<dbReference type="AlphaFoldDB" id="A0A932GNH5"/>
<keyword evidence="8 10" id="KW-0830">Ubiquinone</keyword>